<dbReference type="InterPro" id="IPR024791">
    <property type="entry name" value="Cyt_c/ubiquinol_Oxase_su3"/>
</dbReference>
<keyword evidence="5 8" id="KW-0472">Membrane</keyword>
<evidence type="ECO:0000256" key="4">
    <source>
        <dbReference type="ARBA" id="ARBA00022989"/>
    </source>
</evidence>
<evidence type="ECO:0000256" key="2">
    <source>
        <dbReference type="ARBA" id="ARBA00010581"/>
    </source>
</evidence>
<feature type="transmembrane region" description="Helical" evidence="8">
    <location>
        <begin position="123"/>
        <end position="146"/>
    </location>
</feature>
<dbReference type="InterPro" id="IPR000298">
    <property type="entry name" value="Cyt_c_oxidase-like_su3"/>
</dbReference>
<dbReference type="PROSITE" id="PS50253">
    <property type="entry name" value="COX3"/>
    <property type="match status" value="1"/>
</dbReference>
<comment type="subcellular location">
    <subcellularLocation>
        <location evidence="7">Cell membrane</location>
        <topology evidence="7">Multi-pass membrane protein</topology>
    </subcellularLocation>
    <subcellularLocation>
        <location evidence="1">Membrane</location>
        <topology evidence="1">Multi-pass membrane protein</topology>
    </subcellularLocation>
</comment>
<evidence type="ECO:0000259" key="9">
    <source>
        <dbReference type="PROSITE" id="PS50253"/>
    </source>
</evidence>
<evidence type="ECO:0000313" key="10">
    <source>
        <dbReference type="EMBL" id="PTL60160.1"/>
    </source>
</evidence>
<name>A0A2T4ULP8_9ACTN</name>
<dbReference type="RefSeq" id="WP_107568805.1">
    <property type="nucleotide sequence ID" value="NZ_PYYB01000001.1"/>
</dbReference>
<feature type="transmembrane region" description="Helical" evidence="8">
    <location>
        <begin position="86"/>
        <end position="103"/>
    </location>
</feature>
<dbReference type="OrthoDB" id="9810850at2"/>
<keyword evidence="4 8" id="KW-1133">Transmembrane helix</keyword>
<dbReference type="PANTHER" id="PTHR11403:SF6">
    <property type="entry name" value="NITRIC OXIDE REDUCTASE SUBUNIT E"/>
    <property type="match status" value="1"/>
</dbReference>
<evidence type="ECO:0000256" key="3">
    <source>
        <dbReference type="ARBA" id="ARBA00022692"/>
    </source>
</evidence>
<protein>
    <recommendedName>
        <fullName evidence="6">Cytochrome aa3 subunit 3</fullName>
    </recommendedName>
</protein>
<evidence type="ECO:0000256" key="6">
    <source>
        <dbReference type="ARBA" id="ARBA00031400"/>
    </source>
</evidence>
<dbReference type="GO" id="GO:0004129">
    <property type="term" value="F:cytochrome-c oxidase activity"/>
    <property type="evidence" value="ECO:0007669"/>
    <property type="project" value="InterPro"/>
</dbReference>
<evidence type="ECO:0000256" key="7">
    <source>
        <dbReference type="RuleBase" id="RU003376"/>
    </source>
</evidence>
<gene>
    <name evidence="10" type="ORF">C7Y72_11175</name>
</gene>
<keyword evidence="3 7" id="KW-0812">Transmembrane</keyword>
<dbReference type="Pfam" id="PF00510">
    <property type="entry name" value="COX3"/>
    <property type="match status" value="1"/>
</dbReference>
<feature type="transmembrane region" description="Helical" evidence="8">
    <location>
        <begin position="51"/>
        <end position="74"/>
    </location>
</feature>
<feature type="transmembrane region" description="Helical" evidence="8">
    <location>
        <begin position="12"/>
        <end position="31"/>
    </location>
</feature>
<dbReference type="Proteomes" id="UP000240739">
    <property type="component" value="Unassembled WGS sequence"/>
</dbReference>
<dbReference type="SUPFAM" id="SSF81452">
    <property type="entry name" value="Cytochrome c oxidase subunit III-like"/>
    <property type="match status" value="1"/>
</dbReference>
<dbReference type="Gene3D" id="1.20.120.80">
    <property type="entry name" value="Cytochrome c oxidase, subunit III, four-helix bundle"/>
    <property type="match status" value="1"/>
</dbReference>
<dbReference type="PANTHER" id="PTHR11403">
    <property type="entry name" value="CYTOCHROME C OXIDASE SUBUNIT III"/>
    <property type="match status" value="1"/>
</dbReference>
<feature type="transmembrane region" description="Helical" evidence="8">
    <location>
        <begin position="167"/>
        <end position="186"/>
    </location>
</feature>
<dbReference type="EMBL" id="PYYB01000001">
    <property type="protein sequence ID" value="PTL60160.1"/>
    <property type="molecule type" value="Genomic_DNA"/>
</dbReference>
<evidence type="ECO:0000313" key="11">
    <source>
        <dbReference type="Proteomes" id="UP000240739"/>
    </source>
</evidence>
<proteinExistence type="inferred from homology"/>
<dbReference type="GO" id="GO:0005886">
    <property type="term" value="C:plasma membrane"/>
    <property type="evidence" value="ECO:0007669"/>
    <property type="project" value="UniProtKB-SubCell"/>
</dbReference>
<reference evidence="10 11" key="1">
    <citation type="submission" date="2018-03" db="EMBL/GenBank/DDBJ databases">
        <title>Aquarubrobacter algicola gen. nov., sp. nov., a novel actinobacterium isolated from shallow eutrophic lake during the end of cyanobacterial harmful algal blooms.</title>
        <authorList>
            <person name="Chun S.J."/>
        </authorList>
    </citation>
    <scope>NUCLEOTIDE SEQUENCE [LARGE SCALE GENOMIC DNA]</scope>
    <source>
        <strain evidence="10 11">Seoho-28</strain>
    </source>
</reference>
<keyword evidence="11" id="KW-1185">Reference proteome</keyword>
<dbReference type="InterPro" id="IPR013833">
    <property type="entry name" value="Cyt_c_oxidase_su3_a-hlx"/>
</dbReference>
<sequence length="187" mass="20072">MRAERRMPGEAGIWLFILGDMVVFAVVFGVLVHSRGQDPAAYELGQGQLHIGLGIVNTVLLLTSSLLVAAGVRASRGPDARQARPFFLGAIGCALAFAALKAVEYTDLASSGHGPATSEFSQLFFTFTGLHLLHVAIGLAVLGGVVRLVRRPALDEHDAMMLETGASYWHMVDLLWIVLFALLYLLG</sequence>
<evidence type="ECO:0000256" key="5">
    <source>
        <dbReference type="ARBA" id="ARBA00023136"/>
    </source>
</evidence>
<organism evidence="10 11">
    <name type="scientific">Paraconexibacter algicola</name>
    <dbReference type="NCBI Taxonomy" id="2133960"/>
    <lineage>
        <taxon>Bacteria</taxon>
        <taxon>Bacillati</taxon>
        <taxon>Actinomycetota</taxon>
        <taxon>Thermoleophilia</taxon>
        <taxon>Solirubrobacterales</taxon>
        <taxon>Paraconexibacteraceae</taxon>
        <taxon>Paraconexibacter</taxon>
    </lineage>
</organism>
<evidence type="ECO:0000256" key="8">
    <source>
        <dbReference type="SAM" id="Phobius"/>
    </source>
</evidence>
<comment type="caution">
    <text evidence="10">The sequence shown here is derived from an EMBL/GenBank/DDBJ whole genome shotgun (WGS) entry which is preliminary data.</text>
</comment>
<comment type="similarity">
    <text evidence="2 7">Belongs to the cytochrome c oxidase subunit 3 family.</text>
</comment>
<dbReference type="InterPro" id="IPR035973">
    <property type="entry name" value="Cyt_c_oxidase_su3-like_sf"/>
</dbReference>
<dbReference type="GO" id="GO:0019646">
    <property type="term" value="P:aerobic electron transport chain"/>
    <property type="evidence" value="ECO:0007669"/>
    <property type="project" value="InterPro"/>
</dbReference>
<dbReference type="AlphaFoldDB" id="A0A2T4ULP8"/>
<feature type="domain" description="Heme-copper oxidase subunit III family profile" evidence="9">
    <location>
        <begin position="12"/>
        <end position="187"/>
    </location>
</feature>
<accession>A0A2T4ULP8</accession>
<evidence type="ECO:0000256" key="1">
    <source>
        <dbReference type="ARBA" id="ARBA00004141"/>
    </source>
</evidence>